<feature type="transmembrane region" description="Helical" evidence="2">
    <location>
        <begin position="571"/>
        <end position="595"/>
    </location>
</feature>
<feature type="region of interest" description="Disordered" evidence="1">
    <location>
        <begin position="147"/>
        <end position="168"/>
    </location>
</feature>
<keyword evidence="4" id="KW-1185">Reference proteome</keyword>
<name>A0A0L0HQE4_SPIPD</name>
<evidence type="ECO:0000313" key="3">
    <source>
        <dbReference type="EMBL" id="KND03606.1"/>
    </source>
</evidence>
<feature type="transmembrane region" description="Helical" evidence="2">
    <location>
        <begin position="615"/>
        <end position="636"/>
    </location>
</feature>
<dbReference type="RefSeq" id="XP_016611645.1">
    <property type="nucleotide sequence ID" value="XM_016757054.1"/>
</dbReference>
<dbReference type="AlphaFoldDB" id="A0A0L0HQE4"/>
<feature type="transmembrane region" description="Helical" evidence="2">
    <location>
        <begin position="412"/>
        <end position="432"/>
    </location>
</feature>
<feature type="transmembrane region" description="Helical" evidence="2">
    <location>
        <begin position="311"/>
        <end position="328"/>
    </location>
</feature>
<gene>
    <name evidence="3" type="ORF">SPPG_08905</name>
</gene>
<organism evidence="3 4">
    <name type="scientific">Spizellomyces punctatus (strain DAOM BR117)</name>
    <dbReference type="NCBI Taxonomy" id="645134"/>
    <lineage>
        <taxon>Eukaryota</taxon>
        <taxon>Fungi</taxon>
        <taxon>Fungi incertae sedis</taxon>
        <taxon>Chytridiomycota</taxon>
        <taxon>Chytridiomycota incertae sedis</taxon>
        <taxon>Chytridiomycetes</taxon>
        <taxon>Spizellomycetales</taxon>
        <taxon>Spizellomycetaceae</taxon>
        <taxon>Spizellomyces</taxon>
    </lineage>
</organism>
<dbReference type="GeneID" id="27692030"/>
<feature type="transmembrane region" description="Helical" evidence="2">
    <location>
        <begin position="286"/>
        <end position="305"/>
    </location>
</feature>
<keyword evidence="2" id="KW-0472">Membrane</keyword>
<feature type="transmembrane region" description="Helical" evidence="2">
    <location>
        <begin position="648"/>
        <end position="669"/>
    </location>
</feature>
<feature type="region of interest" description="Disordered" evidence="1">
    <location>
        <begin position="507"/>
        <end position="528"/>
    </location>
</feature>
<feature type="compositionally biased region" description="Low complexity" evidence="1">
    <location>
        <begin position="101"/>
        <end position="113"/>
    </location>
</feature>
<evidence type="ECO:0000313" key="4">
    <source>
        <dbReference type="Proteomes" id="UP000053201"/>
    </source>
</evidence>
<evidence type="ECO:0000256" key="1">
    <source>
        <dbReference type="SAM" id="MobiDB-lite"/>
    </source>
</evidence>
<protein>
    <submittedName>
        <fullName evidence="3">Uncharacterized protein</fullName>
    </submittedName>
</protein>
<feature type="transmembrane region" description="Helical" evidence="2">
    <location>
        <begin position="204"/>
        <end position="224"/>
    </location>
</feature>
<keyword evidence="2" id="KW-1133">Transmembrane helix</keyword>
<feature type="region of interest" description="Disordered" evidence="1">
    <location>
        <begin position="39"/>
        <end position="116"/>
    </location>
</feature>
<reference evidence="3 4" key="1">
    <citation type="submission" date="2009-08" db="EMBL/GenBank/DDBJ databases">
        <title>The Genome Sequence of Spizellomyces punctatus strain DAOM BR117.</title>
        <authorList>
            <consortium name="The Broad Institute Genome Sequencing Platform"/>
            <person name="Russ C."/>
            <person name="Cuomo C."/>
            <person name="Shea T."/>
            <person name="Young S.K."/>
            <person name="Zeng Q."/>
            <person name="Koehrsen M."/>
            <person name="Haas B."/>
            <person name="Borodovsky M."/>
            <person name="Guigo R."/>
            <person name="Alvarado L."/>
            <person name="Berlin A."/>
            <person name="Bochicchio J."/>
            <person name="Borenstein D."/>
            <person name="Chapman S."/>
            <person name="Chen Z."/>
            <person name="Engels R."/>
            <person name="Freedman E."/>
            <person name="Gellesch M."/>
            <person name="Goldberg J."/>
            <person name="Griggs A."/>
            <person name="Gujja S."/>
            <person name="Heiman D."/>
            <person name="Hepburn T."/>
            <person name="Howarth C."/>
            <person name="Jen D."/>
            <person name="Larson L."/>
            <person name="Lewis B."/>
            <person name="Mehta T."/>
            <person name="Park D."/>
            <person name="Pearson M."/>
            <person name="Roberts A."/>
            <person name="Saif S."/>
            <person name="Shenoy N."/>
            <person name="Sisk P."/>
            <person name="Stolte C."/>
            <person name="Sykes S."/>
            <person name="Thomson T."/>
            <person name="Walk T."/>
            <person name="White J."/>
            <person name="Yandava C."/>
            <person name="Burger G."/>
            <person name="Gray M.W."/>
            <person name="Holland P.W.H."/>
            <person name="King N."/>
            <person name="Lang F.B.F."/>
            <person name="Roger A.J."/>
            <person name="Ruiz-Trillo I."/>
            <person name="Lander E."/>
            <person name="Nusbaum C."/>
        </authorList>
    </citation>
    <scope>NUCLEOTIDE SEQUENCE [LARGE SCALE GENOMIC DNA]</scope>
    <source>
        <strain evidence="3 4">DAOM BR117</strain>
    </source>
</reference>
<feature type="transmembrane region" description="Helical" evidence="2">
    <location>
        <begin position="348"/>
        <end position="368"/>
    </location>
</feature>
<sequence>MDKREVSGAAIDSRLQAADIPARPGRLIKKWSLIDTAEAGDVSQVPSGPSSVHKSKDKGSDLEDSGRQDSDSDPDEWRDTIRRDAAHSKGLVHHKDDIEASIDSPRSSSSSASNVTVKPKIPGGAFFDRLPPLRELSALLFPDTDLPSLPKPLAPKPQEHRRTHRRRTSNQTDYWSEFQLSKSQYLPGTLESVIPDVHLPRVVYLIRAMCMLCIMLLISGYYAAVSTIPIKQVYDGQGSAAGELRALVHVFLMTTGMGYYGSLSLSTGTGLRATFTHFWRVHVPPLLFGAICSGVCWVTMVTGNWPLPLQSFIYMLLFPPTIAVFVYWSIPARDRDVSGVIKLFIKRAMVFCLLPTLFYLCSALFMWAMTVNLHHPVRQIVSLTAYRAVTILFSALCQFLGNAVTKRRNPEIGSLMKFIIMYVQEVFVRLATPSLGTIWVFAGSLVLEAVNMSLPLFATHTFANKRIQSLNDLCTRIVSTGSRDVRRLYARKTRSRFRSMGRLSRRKVDPAADSNTSCAEGKGSSGTVAPEKRLTVDSMSEAALVLDVVVPMDLSSTLTSNPVVCEAVKTYFFCFVAKIASFITFGTAYPAFVWGPNFEWYQVPGEIANSPTKTLIYLGIHTLPVILHCILSTVYLRRSCGLDMFEYGLGLLHYYIEFFTGVAFAGPAFPHTMLGWHWNVLSFFQQTVA</sequence>
<dbReference type="InParanoid" id="A0A0L0HQE4"/>
<feature type="compositionally biased region" description="Basic and acidic residues" evidence="1">
    <location>
        <begin position="57"/>
        <end position="98"/>
    </location>
</feature>
<dbReference type="Proteomes" id="UP000053201">
    <property type="component" value="Unassembled WGS sequence"/>
</dbReference>
<feature type="transmembrane region" description="Helical" evidence="2">
    <location>
        <begin position="438"/>
        <end position="458"/>
    </location>
</feature>
<dbReference type="VEuPathDB" id="FungiDB:SPPG_08905"/>
<feature type="compositionally biased region" description="Basic residues" evidence="1">
    <location>
        <begin position="159"/>
        <end position="168"/>
    </location>
</feature>
<proteinExistence type="predicted"/>
<dbReference type="OrthoDB" id="10286264at2759"/>
<dbReference type="EMBL" id="KQ257451">
    <property type="protein sequence ID" value="KND03606.1"/>
    <property type="molecule type" value="Genomic_DNA"/>
</dbReference>
<feature type="transmembrane region" description="Helical" evidence="2">
    <location>
        <begin position="380"/>
        <end position="400"/>
    </location>
</feature>
<feature type="transmembrane region" description="Helical" evidence="2">
    <location>
        <begin position="244"/>
        <end position="265"/>
    </location>
</feature>
<keyword evidence="2" id="KW-0812">Transmembrane</keyword>
<accession>A0A0L0HQE4</accession>
<evidence type="ECO:0000256" key="2">
    <source>
        <dbReference type="SAM" id="Phobius"/>
    </source>
</evidence>